<reference evidence="1 2" key="1">
    <citation type="submission" date="2018-10" db="EMBL/GenBank/DDBJ databases">
        <title>Genomic Encyclopedia of Type Strains, Phase IV (KMG-IV): sequencing the most valuable type-strain genomes for metagenomic binning, comparative biology and taxonomic classification.</title>
        <authorList>
            <person name="Goeker M."/>
        </authorList>
    </citation>
    <scope>NUCLEOTIDE SEQUENCE [LARGE SCALE GENOMIC DNA]</scope>
    <source>
        <strain evidence="1 2">DSM 23229</strain>
    </source>
</reference>
<dbReference type="AlphaFoldDB" id="A0A420WZN8"/>
<evidence type="ECO:0000313" key="1">
    <source>
        <dbReference type="EMBL" id="RKR06744.1"/>
    </source>
</evidence>
<sequence length="86" mass="9654">MHYRRVMATGCDPRGRITRLCNFSTGWVLVTATQAIREIETGRCQYYIQDDCGSSDLIVTRDREGCQLQVDPAGASRITLVNLLNC</sequence>
<dbReference type="EMBL" id="RBIN01000002">
    <property type="protein sequence ID" value="RKR06744.1"/>
    <property type="molecule type" value="Genomic_DNA"/>
</dbReference>
<organism evidence="1 2">
    <name type="scientific">Kushneria sinocarnis</name>
    <dbReference type="NCBI Taxonomy" id="595502"/>
    <lineage>
        <taxon>Bacteria</taxon>
        <taxon>Pseudomonadati</taxon>
        <taxon>Pseudomonadota</taxon>
        <taxon>Gammaproteobacteria</taxon>
        <taxon>Oceanospirillales</taxon>
        <taxon>Halomonadaceae</taxon>
        <taxon>Kushneria</taxon>
    </lineage>
</organism>
<keyword evidence="2" id="KW-1185">Reference proteome</keyword>
<name>A0A420WZN8_9GAMM</name>
<evidence type="ECO:0000313" key="2">
    <source>
        <dbReference type="Proteomes" id="UP000281975"/>
    </source>
</evidence>
<proteinExistence type="predicted"/>
<protein>
    <recommendedName>
        <fullName evidence="3">DUF3892 domain-containing protein</fullName>
    </recommendedName>
</protein>
<comment type="caution">
    <text evidence="1">The sequence shown here is derived from an EMBL/GenBank/DDBJ whole genome shotgun (WGS) entry which is preliminary data.</text>
</comment>
<dbReference type="Proteomes" id="UP000281975">
    <property type="component" value="Unassembled WGS sequence"/>
</dbReference>
<evidence type="ECO:0008006" key="3">
    <source>
        <dbReference type="Google" id="ProtNLM"/>
    </source>
</evidence>
<gene>
    <name evidence="1" type="ORF">C7446_0739</name>
</gene>
<accession>A0A420WZN8</accession>